<keyword evidence="1" id="KW-1133">Transmembrane helix</keyword>
<proteinExistence type="predicted"/>
<accession>A0A103Y8K2</accession>
<keyword evidence="3" id="KW-1185">Reference proteome</keyword>
<sequence length="147" mass="17075">MLFKSQQMPYIEFKTTAVITATINHQLGVKKMVLWRYVIPVLVVVIYVAKSVTLKRNTRKRLPPGRRGWPVVGDSISWYNSVASSHPATFVQQQVLRKAFQIQLPKVVQRLGWGERRHHGPRRSTSEASHDCIKYDAYRELEIQFLD</sequence>
<evidence type="ECO:0000313" key="2">
    <source>
        <dbReference type="EMBL" id="KVI04505.1"/>
    </source>
</evidence>
<name>A0A103Y8K2_CYNCS</name>
<organism evidence="2 3">
    <name type="scientific">Cynara cardunculus var. scolymus</name>
    <name type="common">Globe artichoke</name>
    <name type="synonym">Cynara scolymus</name>
    <dbReference type="NCBI Taxonomy" id="59895"/>
    <lineage>
        <taxon>Eukaryota</taxon>
        <taxon>Viridiplantae</taxon>
        <taxon>Streptophyta</taxon>
        <taxon>Embryophyta</taxon>
        <taxon>Tracheophyta</taxon>
        <taxon>Spermatophyta</taxon>
        <taxon>Magnoliopsida</taxon>
        <taxon>eudicotyledons</taxon>
        <taxon>Gunneridae</taxon>
        <taxon>Pentapetalae</taxon>
        <taxon>asterids</taxon>
        <taxon>campanulids</taxon>
        <taxon>Asterales</taxon>
        <taxon>Asteraceae</taxon>
        <taxon>Carduoideae</taxon>
        <taxon>Cardueae</taxon>
        <taxon>Carduinae</taxon>
        <taxon>Cynara</taxon>
    </lineage>
</organism>
<feature type="transmembrane region" description="Helical" evidence="1">
    <location>
        <begin position="34"/>
        <end position="52"/>
    </location>
</feature>
<keyword evidence="1" id="KW-0472">Membrane</keyword>
<keyword evidence="1" id="KW-0812">Transmembrane</keyword>
<dbReference type="EMBL" id="LEKV01002021">
    <property type="protein sequence ID" value="KVI04505.1"/>
    <property type="molecule type" value="Genomic_DNA"/>
</dbReference>
<comment type="caution">
    <text evidence="2">The sequence shown here is derived from an EMBL/GenBank/DDBJ whole genome shotgun (WGS) entry which is preliminary data.</text>
</comment>
<evidence type="ECO:0000313" key="3">
    <source>
        <dbReference type="Proteomes" id="UP000243975"/>
    </source>
</evidence>
<dbReference type="Proteomes" id="UP000243975">
    <property type="component" value="Unassembled WGS sequence"/>
</dbReference>
<dbReference type="Gramene" id="KVI04505">
    <property type="protein sequence ID" value="KVI04505"/>
    <property type="gene ID" value="Ccrd_017179"/>
</dbReference>
<dbReference type="STRING" id="59895.A0A103Y8K2"/>
<gene>
    <name evidence="2" type="ORF">Ccrd_017179</name>
</gene>
<evidence type="ECO:0000256" key="1">
    <source>
        <dbReference type="SAM" id="Phobius"/>
    </source>
</evidence>
<reference evidence="2 3" key="1">
    <citation type="journal article" date="2016" name="Sci. Rep.">
        <title>The genome sequence of the outbreeding globe artichoke constructed de novo incorporating a phase-aware low-pass sequencing strategy of F1 progeny.</title>
        <authorList>
            <person name="Scaglione D."/>
            <person name="Reyes-Chin-Wo S."/>
            <person name="Acquadro A."/>
            <person name="Froenicke L."/>
            <person name="Portis E."/>
            <person name="Beitel C."/>
            <person name="Tirone M."/>
            <person name="Mauro R."/>
            <person name="Lo Monaco A."/>
            <person name="Mauromicale G."/>
            <person name="Faccioli P."/>
            <person name="Cattivelli L."/>
            <person name="Rieseberg L."/>
            <person name="Michelmore R."/>
            <person name="Lanteri S."/>
        </authorList>
    </citation>
    <scope>NUCLEOTIDE SEQUENCE [LARGE SCALE GENOMIC DNA]</scope>
    <source>
        <strain evidence="2">2C</strain>
    </source>
</reference>
<protein>
    <submittedName>
        <fullName evidence="2">Uncharacterized protein</fullName>
    </submittedName>
</protein>
<dbReference type="AlphaFoldDB" id="A0A103Y8K2"/>